<evidence type="ECO:0000256" key="5">
    <source>
        <dbReference type="ARBA" id="ARBA00012759"/>
    </source>
</evidence>
<dbReference type="InterPro" id="IPR028889">
    <property type="entry name" value="USP"/>
</dbReference>
<dbReference type="Proteomes" id="UP000276991">
    <property type="component" value="Unassembled WGS sequence"/>
</dbReference>
<keyword evidence="6" id="KW-0963">Cytoplasm</keyword>
<gene>
    <name evidence="16" type="ORF">NAV_LOCUS1364</name>
</gene>
<keyword evidence="7" id="KW-0597">Phosphoprotein</keyword>
<comment type="subcellular location">
    <subcellularLocation>
        <location evidence="2">Cytoplasm</location>
        <location evidence="2">Cytoskeleton</location>
        <location evidence="2">Microtubule organizing center</location>
        <location evidence="2">Centrosome</location>
    </subcellularLocation>
    <subcellularLocation>
        <location evidence="3">Cytoplasm</location>
        <location evidence="3">Perinuclear region</location>
    </subcellularLocation>
</comment>
<evidence type="ECO:0000256" key="10">
    <source>
        <dbReference type="ARBA" id="ARBA00022786"/>
    </source>
</evidence>
<dbReference type="EMBL" id="UPTC01000115">
    <property type="protein sequence ID" value="VBB26534.1"/>
    <property type="molecule type" value="Genomic_DNA"/>
</dbReference>
<dbReference type="EC" id="3.4.19.12" evidence="5"/>
<dbReference type="STRING" id="6277.A0A498S525"/>
<keyword evidence="8" id="KW-0645">Protease</keyword>
<evidence type="ECO:0000259" key="14">
    <source>
        <dbReference type="PROSITE" id="PS50235"/>
    </source>
</evidence>
<dbReference type="PROSITE" id="PS50235">
    <property type="entry name" value="USP_3"/>
    <property type="match status" value="1"/>
</dbReference>
<keyword evidence="11" id="KW-0378">Hydrolase</keyword>
<keyword evidence="13" id="KW-0862">Zinc</keyword>
<feature type="domain" description="CAP-Gly" evidence="15">
    <location>
        <begin position="219"/>
        <end position="266"/>
    </location>
</feature>
<dbReference type="OrthoDB" id="6287070at2759"/>
<dbReference type="InterPro" id="IPR038765">
    <property type="entry name" value="Papain-like_cys_pep_sf"/>
</dbReference>
<comment type="similarity">
    <text evidence="4">Belongs to the peptidase C19 family.</text>
</comment>
<keyword evidence="9" id="KW-0479">Metal-binding</keyword>
<proteinExistence type="inferred from homology"/>
<evidence type="ECO:0000256" key="3">
    <source>
        <dbReference type="ARBA" id="ARBA00004556"/>
    </source>
</evidence>
<evidence type="ECO:0000313" key="16">
    <source>
        <dbReference type="EMBL" id="VBB26534.1"/>
    </source>
</evidence>
<dbReference type="InterPro" id="IPR036859">
    <property type="entry name" value="CAP-Gly_dom_sf"/>
</dbReference>
<dbReference type="PROSITE" id="PS50245">
    <property type="entry name" value="CAP_GLY_2"/>
    <property type="match status" value="1"/>
</dbReference>
<evidence type="ECO:0000256" key="6">
    <source>
        <dbReference type="ARBA" id="ARBA00022490"/>
    </source>
</evidence>
<dbReference type="Pfam" id="PF00443">
    <property type="entry name" value="UCH"/>
    <property type="match status" value="1"/>
</dbReference>
<evidence type="ECO:0000313" key="17">
    <source>
        <dbReference type="Proteomes" id="UP000276991"/>
    </source>
</evidence>
<dbReference type="SUPFAM" id="SSF74924">
    <property type="entry name" value="Cap-Gly domain"/>
    <property type="match status" value="2"/>
</dbReference>
<dbReference type="GO" id="GO:0046872">
    <property type="term" value="F:metal ion binding"/>
    <property type="evidence" value="ECO:0007669"/>
    <property type="project" value="UniProtKB-KW"/>
</dbReference>
<dbReference type="AlphaFoldDB" id="A0A498S525"/>
<keyword evidence="10" id="KW-0833">Ubl conjugation pathway</keyword>
<dbReference type="SUPFAM" id="SSF54001">
    <property type="entry name" value="Cysteine proteinases"/>
    <property type="match status" value="1"/>
</dbReference>
<dbReference type="GO" id="GO:0005813">
    <property type="term" value="C:centrosome"/>
    <property type="evidence" value="ECO:0007669"/>
    <property type="project" value="UniProtKB-SubCell"/>
</dbReference>
<protein>
    <recommendedName>
        <fullName evidence="5">ubiquitinyl hydrolase 1</fullName>
        <ecNumber evidence="5">3.4.19.12</ecNumber>
    </recommendedName>
</protein>
<evidence type="ECO:0000256" key="8">
    <source>
        <dbReference type="ARBA" id="ARBA00022670"/>
    </source>
</evidence>
<dbReference type="GO" id="GO:0004843">
    <property type="term" value="F:cysteine-type deubiquitinase activity"/>
    <property type="evidence" value="ECO:0007669"/>
    <property type="project" value="UniProtKB-EC"/>
</dbReference>
<feature type="domain" description="USP" evidence="14">
    <location>
        <begin position="727"/>
        <end position="1046"/>
    </location>
</feature>
<evidence type="ECO:0000256" key="11">
    <source>
        <dbReference type="ARBA" id="ARBA00022801"/>
    </source>
</evidence>
<accession>A0A498S525</accession>
<evidence type="ECO:0000256" key="12">
    <source>
        <dbReference type="ARBA" id="ARBA00022807"/>
    </source>
</evidence>
<dbReference type="SMART" id="SM01052">
    <property type="entry name" value="CAP_GLY"/>
    <property type="match status" value="2"/>
</dbReference>
<evidence type="ECO:0000256" key="9">
    <source>
        <dbReference type="ARBA" id="ARBA00022723"/>
    </source>
</evidence>
<organism evidence="16 17">
    <name type="scientific">Acanthocheilonema viteae</name>
    <name type="common">Filarial nematode worm</name>
    <name type="synonym">Dipetalonema viteae</name>
    <dbReference type="NCBI Taxonomy" id="6277"/>
    <lineage>
        <taxon>Eukaryota</taxon>
        <taxon>Metazoa</taxon>
        <taxon>Ecdysozoa</taxon>
        <taxon>Nematoda</taxon>
        <taxon>Chromadorea</taxon>
        <taxon>Rhabditida</taxon>
        <taxon>Spirurina</taxon>
        <taxon>Spiruromorpha</taxon>
        <taxon>Filarioidea</taxon>
        <taxon>Onchocercidae</taxon>
        <taxon>Acanthocheilonema</taxon>
    </lineage>
</organism>
<dbReference type="GO" id="GO:0048471">
    <property type="term" value="C:perinuclear region of cytoplasm"/>
    <property type="evidence" value="ECO:0007669"/>
    <property type="project" value="UniProtKB-SubCell"/>
</dbReference>
<evidence type="ECO:0000259" key="15">
    <source>
        <dbReference type="PROSITE" id="PS50245"/>
    </source>
</evidence>
<evidence type="ECO:0000256" key="1">
    <source>
        <dbReference type="ARBA" id="ARBA00000707"/>
    </source>
</evidence>
<dbReference type="GO" id="GO:0006508">
    <property type="term" value="P:proteolysis"/>
    <property type="evidence" value="ECO:0007669"/>
    <property type="project" value="UniProtKB-KW"/>
</dbReference>
<evidence type="ECO:0000256" key="2">
    <source>
        <dbReference type="ARBA" id="ARBA00004300"/>
    </source>
</evidence>
<dbReference type="GO" id="GO:0016579">
    <property type="term" value="P:protein deubiquitination"/>
    <property type="evidence" value="ECO:0007669"/>
    <property type="project" value="InterPro"/>
</dbReference>
<evidence type="ECO:0000256" key="4">
    <source>
        <dbReference type="ARBA" id="ARBA00009085"/>
    </source>
</evidence>
<evidence type="ECO:0000256" key="7">
    <source>
        <dbReference type="ARBA" id="ARBA00022553"/>
    </source>
</evidence>
<dbReference type="InterPro" id="IPR001394">
    <property type="entry name" value="Peptidase_C19_UCH"/>
</dbReference>
<dbReference type="Gene3D" id="3.90.70.10">
    <property type="entry name" value="Cysteine proteinases"/>
    <property type="match status" value="1"/>
</dbReference>
<reference evidence="16 17" key="1">
    <citation type="submission" date="2018-08" db="EMBL/GenBank/DDBJ databases">
        <authorList>
            <person name="Laetsch R D."/>
            <person name="Stevens L."/>
            <person name="Kumar S."/>
            <person name="Blaxter L. M."/>
        </authorList>
    </citation>
    <scope>NUCLEOTIDE SEQUENCE [LARGE SCALE GENOMIC DNA]</scope>
</reference>
<dbReference type="PANTHER" id="PTHR11830">
    <property type="entry name" value="40S RIBOSOMAL PROTEIN S3A"/>
    <property type="match status" value="1"/>
</dbReference>
<keyword evidence="12" id="KW-0788">Thiol protease</keyword>
<dbReference type="Gene3D" id="2.30.30.190">
    <property type="entry name" value="CAP Gly-rich-like domain"/>
    <property type="match status" value="2"/>
</dbReference>
<evidence type="ECO:0000256" key="13">
    <source>
        <dbReference type="ARBA" id="ARBA00022833"/>
    </source>
</evidence>
<keyword evidence="17" id="KW-1185">Reference proteome</keyword>
<name>A0A498S525_ACAVI</name>
<dbReference type="Pfam" id="PF01302">
    <property type="entry name" value="CAP_GLY"/>
    <property type="match status" value="2"/>
</dbReference>
<comment type="catalytic activity">
    <reaction evidence="1">
        <text>Thiol-dependent hydrolysis of ester, thioester, amide, peptide and isopeptide bonds formed by the C-terminal Gly of ubiquitin (a 76-residue protein attached to proteins as an intracellular targeting signal).</text>
        <dbReference type="EC" id="3.4.19.12"/>
    </reaction>
</comment>
<dbReference type="InterPro" id="IPR000938">
    <property type="entry name" value="CAP-Gly_domain"/>
</dbReference>
<sequence>MQGGIRSFYEQLRDSELLSSSGALHPIGFTTEPKVPFGDLLKKPLSLPTALQNDHSRILPKVMTNDTTDHRTLTTSLITSLLLENCDGKIYDRRQKRFFAKVKVERGHLLRSATEGDLALQYFSDMHNETINSTARDILFMKCLEFGDVYLRVSTTKTSLLKAVNDIEIRFRFHQYSDLFNFVSQLSVGDRVIVQLKSGTGERRAIEECFKPGWVEWFGEPVPDGGFLFGIRLDSAVGDMDGFFNGRRLFVVPHNGAVLVSGDRLRNPRNVNILDEDPTLSIYSFPSHLDHYPDDYLSLRRREREAHSVPVSTSAFQNDGIIVPITRLNSNNSSSNISFNRPVVREVPIQIVPATSSHSQVLRSNCPASSASSTVGRFPVNDTDEAFMNLDDNQSHKSQEKNDINKEISLSKKPISENVASVTSFLKDSSRNLSRNRPVKLPVATETVRLKSNDGGLMEGDRVVWFDALGIPRRGTARWIGYLRGHTNIYVGVDFDEAIGGGTGYFECVELFRCAPNHAGLLPLLVCMKEADMDDEENNALGIGSFGLRQSSEPQQQQLLSSPIRIHKDMSSLQTESLVNEKENKETSKLPQFTVGSCVEVFYRNEMRCGVVKWIDNNNELIQTNRLVAVEIEGDLPHDWRTVDKLQLEDAHKAGVFASTSQDSIALVPYCALRSDDRFTLSDTSEGNNNYETKTMMSSNFGSLDSGIEVRPCLPVKSIENLLGRMKGIQGFRNSCYLDTTLYAMFSQCSAFDSILESRCETKEDSIHTEVTDILKTEIVYPLRRFHFVRADHVLKLRRLLEMLLPKMRGLTTDEKDPEELLNALFNTVLQVKPFLVMRNTTDGKTNPAYICPLITEDLWSEKQRRLISLQALLERSLFASNIQFACEPKVLILQLPRYGQQKVFDKIFPPQEVDITHLIYEGKRPCINCGKRADLMCPECFLTREVTYCGLCYEQTHNGLDHQPLQLSASNNSFSTSSTLSLSRRTQVPQKKLQLASVLCIETSHYVAFVHTLHSNKWVFFDSMADRVGLSDGYNVPQVKLCEKMSNWLSDAGWRRVRDCINQEGHLPNDVESDSDLMRLLSDCYICFYTDEENKNEGLSLSRFFS</sequence>